<proteinExistence type="predicted"/>
<keyword evidence="2" id="KW-0808">Transferase</keyword>
<dbReference type="Proteomes" id="UP000292554">
    <property type="component" value="Unassembled WGS sequence"/>
</dbReference>
<organism evidence="2 3">
    <name type="scientific">Corallincola luteus</name>
    <dbReference type="NCBI Taxonomy" id="1775177"/>
    <lineage>
        <taxon>Bacteria</taxon>
        <taxon>Pseudomonadati</taxon>
        <taxon>Pseudomonadota</taxon>
        <taxon>Gammaproteobacteria</taxon>
        <taxon>Alteromonadales</taxon>
        <taxon>Psychromonadaceae</taxon>
        <taxon>Corallincola</taxon>
    </lineage>
</organism>
<feature type="domain" description="Methyltransferase type 11" evidence="1">
    <location>
        <begin position="101"/>
        <end position="148"/>
    </location>
</feature>
<name>A0ABY2AQK3_9GAMM</name>
<gene>
    <name evidence="2" type="ORF">EZV61_05915</name>
</gene>
<keyword evidence="2" id="KW-0489">Methyltransferase</keyword>
<protein>
    <submittedName>
        <fullName evidence="2">Methyltransferase domain-containing protein</fullName>
    </submittedName>
</protein>
<sequence length="269" mass="30506">MRPCNSGNHLTIDYALRLIELQRMFKTHRGNIARMQPDTWQQLPHGLWLRGLAEERLRQWWPRMFGYHLLKLGGLSAQLSHDGCPIKHAVSLGRNHGDYGITSALEALPVSEYSVDACLMAFTLNFSSDPHQLMREAHRVLIANGHLITLTFNPYSLLGAAKYCPGNKSKLPWTGQMLSPHRLKDWMRLLGHEVIWQEPLFHGSLCGQTPAWPWWERSAAKVVAPMAGASLLISRKRELPLTPIRPLRAYSKRMKAPALAGQVRSNTLK</sequence>
<dbReference type="GO" id="GO:0032259">
    <property type="term" value="P:methylation"/>
    <property type="evidence" value="ECO:0007669"/>
    <property type="project" value="UniProtKB-KW"/>
</dbReference>
<accession>A0ABY2AQK3</accession>
<reference evidence="2 3" key="1">
    <citation type="submission" date="2019-02" db="EMBL/GenBank/DDBJ databases">
        <title>Corallincola luteus sp. nov., a marine bacterium isolated from surface sediment of Bohai Sea in China.</title>
        <authorList>
            <person name="Ren Q."/>
        </authorList>
    </citation>
    <scope>NUCLEOTIDE SEQUENCE [LARGE SCALE GENOMIC DNA]</scope>
    <source>
        <strain evidence="2 3">DASS28</strain>
    </source>
</reference>
<keyword evidence="3" id="KW-1185">Reference proteome</keyword>
<evidence type="ECO:0000259" key="1">
    <source>
        <dbReference type="Pfam" id="PF08241"/>
    </source>
</evidence>
<dbReference type="InterPro" id="IPR029063">
    <property type="entry name" value="SAM-dependent_MTases_sf"/>
</dbReference>
<evidence type="ECO:0000313" key="2">
    <source>
        <dbReference type="EMBL" id="TCI05474.1"/>
    </source>
</evidence>
<dbReference type="GO" id="GO:0008168">
    <property type="term" value="F:methyltransferase activity"/>
    <property type="evidence" value="ECO:0007669"/>
    <property type="project" value="UniProtKB-KW"/>
</dbReference>
<dbReference type="EMBL" id="SJXE01000001">
    <property type="protein sequence ID" value="TCI05474.1"/>
    <property type="molecule type" value="Genomic_DNA"/>
</dbReference>
<evidence type="ECO:0000313" key="3">
    <source>
        <dbReference type="Proteomes" id="UP000292554"/>
    </source>
</evidence>
<dbReference type="Gene3D" id="3.40.50.150">
    <property type="entry name" value="Vaccinia Virus protein VP39"/>
    <property type="match status" value="1"/>
</dbReference>
<dbReference type="SUPFAM" id="SSF53335">
    <property type="entry name" value="S-adenosyl-L-methionine-dependent methyltransferases"/>
    <property type="match status" value="1"/>
</dbReference>
<comment type="caution">
    <text evidence="2">The sequence shown here is derived from an EMBL/GenBank/DDBJ whole genome shotgun (WGS) entry which is preliminary data.</text>
</comment>
<dbReference type="InterPro" id="IPR013216">
    <property type="entry name" value="Methyltransf_11"/>
</dbReference>
<dbReference type="Pfam" id="PF08241">
    <property type="entry name" value="Methyltransf_11"/>
    <property type="match status" value="1"/>
</dbReference>